<feature type="domain" description="YlxR" evidence="2">
    <location>
        <begin position="49"/>
        <end position="124"/>
    </location>
</feature>
<dbReference type="SUPFAM" id="SSF55315">
    <property type="entry name" value="L30e-like"/>
    <property type="match status" value="1"/>
</dbReference>
<comment type="caution">
    <text evidence="3">The sequence shown here is derived from an EMBL/GenBank/DDBJ whole genome shotgun (WGS) entry which is preliminary data.</text>
</comment>
<evidence type="ECO:0000259" key="2">
    <source>
        <dbReference type="Pfam" id="PF04296"/>
    </source>
</evidence>
<dbReference type="EMBL" id="JAGMWN010000010">
    <property type="protein sequence ID" value="MBP5858706.1"/>
    <property type="molecule type" value="Genomic_DNA"/>
</dbReference>
<dbReference type="Gene3D" id="3.30.1230.10">
    <property type="entry name" value="YlxR-like"/>
    <property type="match status" value="1"/>
</dbReference>
<proteinExistence type="predicted"/>
<reference evidence="3" key="1">
    <citation type="submission" date="2021-04" db="EMBL/GenBank/DDBJ databases">
        <authorList>
            <person name="Zhang D.-C."/>
        </authorList>
    </citation>
    <scope>NUCLEOTIDE SEQUENCE</scope>
    <source>
        <strain evidence="3">CGMCC 1.15697</strain>
    </source>
</reference>
<dbReference type="InterPro" id="IPR037465">
    <property type="entry name" value="YlxR"/>
</dbReference>
<feature type="region of interest" description="Disordered" evidence="1">
    <location>
        <begin position="1"/>
        <end position="50"/>
    </location>
</feature>
<dbReference type="InterPro" id="IPR029064">
    <property type="entry name" value="Ribosomal_eL30-like_sf"/>
</dbReference>
<dbReference type="SUPFAM" id="SSF64376">
    <property type="entry name" value="YlxR-like"/>
    <property type="match status" value="1"/>
</dbReference>
<evidence type="ECO:0000256" key="1">
    <source>
        <dbReference type="SAM" id="MobiDB-lite"/>
    </source>
</evidence>
<dbReference type="Pfam" id="PF04296">
    <property type="entry name" value="YlxR"/>
    <property type="match status" value="1"/>
</dbReference>
<keyword evidence="4" id="KW-1185">Reference proteome</keyword>
<dbReference type="NCBIfam" id="NF006622">
    <property type="entry name" value="PRK09190.1"/>
    <property type="match status" value="1"/>
</dbReference>
<feature type="region of interest" description="Disordered" evidence="1">
    <location>
        <begin position="231"/>
        <end position="265"/>
    </location>
</feature>
<accession>A0A8J7V2C9</accession>
<dbReference type="InterPro" id="IPR035931">
    <property type="entry name" value="YlxR-like_sf"/>
</dbReference>
<dbReference type="PANTHER" id="PTHR34215">
    <property type="entry name" value="BLL0784 PROTEIN"/>
    <property type="match status" value="1"/>
</dbReference>
<feature type="compositionally biased region" description="Basic and acidic residues" evidence="1">
    <location>
        <begin position="21"/>
        <end position="33"/>
    </location>
</feature>
<evidence type="ECO:0000313" key="3">
    <source>
        <dbReference type="EMBL" id="MBP5858706.1"/>
    </source>
</evidence>
<dbReference type="InterPro" id="IPR007393">
    <property type="entry name" value="YlxR_dom"/>
</dbReference>
<name>A0A8J7V2C9_9PROT</name>
<gene>
    <name evidence="3" type="ORF">KAJ83_16925</name>
</gene>
<dbReference type="Gene3D" id="3.30.1330.30">
    <property type="match status" value="1"/>
</dbReference>
<feature type="compositionally biased region" description="Acidic residues" evidence="1">
    <location>
        <begin position="1"/>
        <end position="14"/>
    </location>
</feature>
<evidence type="ECO:0000313" key="4">
    <source>
        <dbReference type="Proteomes" id="UP000672602"/>
    </source>
</evidence>
<dbReference type="Proteomes" id="UP000672602">
    <property type="component" value="Unassembled WGS sequence"/>
</dbReference>
<dbReference type="AlphaFoldDB" id="A0A8J7V2C9"/>
<dbReference type="PANTHER" id="PTHR34215:SF1">
    <property type="entry name" value="YLXR DOMAIN-CONTAINING PROTEIN"/>
    <property type="match status" value="1"/>
</dbReference>
<organism evidence="3 4">
    <name type="scientific">Marivibrio halodurans</name>
    <dbReference type="NCBI Taxonomy" id="2039722"/>
    <lineage>
        <taxon>Bacteria</taxon>
        <taxon>Pseudomonadati</taxon>
        <taxon>Pseudomonadota</taxon>
        <taxon>Alphaproteobacteria</taxon>
        <taxon>Rhodospirillales</taxon>
        <taxon>Rhodospirillaceae</taxon>
        <taxon>Marivibrio</taxon>
    </lineage>
</organism>
<protein>
    <submittedName>
        <fullName evidence="3">RNA-binding protein</fullName>
    </submittedName>
</protein>
<feature type="compositionally biased region" description="Basic and acidic residues" evidence="1">
    <location>
        <begin position="231"/>
        <end position="248"/>
    </location>
</feature>
<sequence length="265" mass="27828">MDGLVDDTDADDALTDALDAGPRKERVKGRADEGADEGGDDGGRDGPVRRCLATGARRPQAAMIRFVLSPDGTVTPDLAARLPGRGMWLSADVGSIKTACARNLFAKAARARAVVPADLAETIERLLARRCVETLSLARRAGEAVTGFEKVRAALEKGEAAVLVEALDGADDGRRKLRQARARADRPSVEPVTCLTAGEIGEAFGRERAVHAALRAGGLARKLTREAGRLDGFRANGREDRAVARRPNDGGAGQGAGGQTDDEGR</sequence>